<evidence type="ECO:0000313" key="3">
    <source>
        <dbReference type="Proteomes" id="UP000001879"/>
    </source>
</evidence>
<dbReference type="RefSeq" id="WP_012996321.1">
    <property type="nucleotide sequence ID" value="NC_013922.1"/>
</dbReference>
<evidence type="ECO:0000259" key="1">
    <source>
        <dbReference type="Pfam" id="PF24035"/>
    </source>
</evidence>
<evidence type="ECO:0000313" key="2">
    <source>
        <dbReference type="EMBL" id="ADD03771.1"/>
    </source>
</evidence>
<dbReference type="EMBL" id="CP001932">
    <property type="protein sequence ID" value="ADD03771.1"/>
    <property type="molecule type" value="Genomic_DNA"/>
</dbReference>
<dbReference type="GeneID" id="8822998"/>
<proteinExistence type="predicted"/>
<dbReference type="PaxDb" id="547559-Nmag_0179"/>
<reference evidence="3" key="1">
    <citation type="submission" date="2010-02" db="EMBL/GenBank/DDBJ databases">
        <title>Complete sequence of chromosome of Natrialba magadii ATCC 43099.</title>
        <authorList>
            <consortium name="US DOE Joint Genome Institute"/>
            <person name="Lucas S."/>
            <person name="Copeland A."/>
            <person name="Lapidus A."/>
            <person name="Cheng J.-F."/>
            <person name="Bruce D."/>
            <person name="Goodwin L."/>
            <person name="Pitluck S."/>
            <person name="Davenport K."/>
            <person name="Saunders E."/>
            <person name="Detter J.C."/>
            <person name="Han C."/>
            <person name="Tapia R."/>
            <person name="Land M."/>
            <person name="Hauser L."/>
            <person name="Kyrpides N."/>
            <person name="Mikhailova N."/>
            <person name="De Castro R.E."/>
            <person name="Maupin-Furlow J.A."/>
            <person name="Woyke T."/>
        </authorList>
    </citation>
    <scope>NUCLEOTIDE SEQUENCE [LARGE SCALE GENOMIC DNA]</scope>
    <source>
        <strain evidence="3">ATCC 43099 / DSM 3394 / CCM 3739 / CIP 104546 / IAM 13178 / JCM 8861 / NBRC 102185 / NCIMB 2190 / MS3</strain>
    </source>
</reference>
<dbReference type="Proteomes" id="UP000001879">
    <property type="component" value="Chromosome"/>
</dbReference>
<dbReference type="InterPro" id="IPR055768">
    <property type="entry name" value="DUF7344"/>
</dbReference>
<name>D3SWH9_NATMM</name>
<keyword evidence="3" id="KW-1185">Reference proteome</keyword>
<feature type="domain" description="DUF7344" evidence="1">
    <location>
        <begin position="14"/>
        <end position="94"/>
    </location>
</feature>
<sequence>MNRTSASRMEAACSLLSKSERRYLLYQLSDGDRANIDNLIDQIAAWELDEDRQEDHNAVDEDTRQQVYISLIHNHLPRLADYEIIDYDLRSGDVVLDEGFEDIKPLLEQFRQTEEHPELRTRATL</sequence>
<dbReference type="HOGENOM" id="CLU_131305_0_0_2"/>
<dbReference type="AlphaFoldDB" id="D3SWH9"/>
<organism evidence="2 3">
    <name type="scientific">Natrialba magadii (strain ATCC 43099 / DSM 3394 / CCM 3739 / CIP 104546 / IAM 13178 / JCM 8861 / NBRC 102185 / NCIMB 2190 / MS3)</name>
    <name type="common">Natronobacterium magadii</name>
    <dbReference type="NCBI Taxonomy" id="547559"/>
    <lineage>
        <taxon>Archaea</taxon>
        <taxon>Methanobacteriati</taxon>
        <taxon>Methanobacteriota</taxon>
        <taxon>Stenosarchaea group</taxon>
        <taxon>Halobacteria</taxon>
        <taxon>Halobacteriales</taxon>
        <taxon>Natrialbaceae</taxon>
        <taxon>Natrialba</taxon>
    </lineage>
</organism>
<dbReference type="KEGG" id="nmg:Nmag_0179"/>
<gene>
    <name evidence="2" type="ordered locus">Nmag_0179</name>
</gene>
<reference evidence="2 3" key="2">
    <citation type="journal article" date="2012" name="BMC Genomics">
        <title>A comparative genomics perspective on the genetic content of the alkaliphilic haloarchaeon Natrialba magadii ATCC 43099T.</title>
        <authorList>
            <person name="Siddaramappa S."/>
            <person name="Challacombe J.F."/>
            <person name="Decastro R.E."/>
            <person name="Pfeiffer F."/>
            <person name="Sastre D.E."/>
            <person name="Gimenez M.I."/>
            <person name="Paggi R.A."/>
            <person name="Detter J.C."/>
            <person name="Davenport K.W."/>
            <person name="Goodwin L.A."/>
            <person name="Kyrpides N."/>
            <person name="Tapia R."/>
            <person name="Pitluck S."/>
            <person name="Lucas S."/>
            <person name="Woyke T."/>
            <person name="Maupin-Furlow J.A."/>
        </authorList>
    </citation>
    <scope>NUCLEOTIDE SEQUENCE [LARGE SCALE GENOMIC DNA]</scope>
    <source>
        <strain evidence="3">ATCC 43099 / DSM 3394 / CCM 3739 / CIP 104546 / IAM 13178 / JCM 8861 / NBRC 102185 / NCIMB 2190 / MS3</strain>
    </source>
</reference>
<dbReference type="eggNOG" id="arCOG03828">
    <property type="taxonomic scope" value="Archaea"/>
</dbReference>
<dbReference type="Pfam" id="PF24035">
    <property type="entry name" value="DUF7344"/>
    <property type="match status" value="1"/>
</dbReference>
<accession>D3SWH9</accession>
<protein>
    <recommendedName>
        <fullName evidence="1">DUF7344 domain-containing protein</fullName>
    </recommendedName>
</protein>
<dbReference type="STRING" id="547559.Nmag_0179"/>